<keyword evidence="3" id="KW-0444">Lipid biosynthesis</keyword>
<sequence>MASALASYLPPFEGWLPQWMLFTSVISIANSIQAYKTLHFTARVYNPNADNTRPPSNIASYSSSTPKPSKPPANEIPSQVTPLSSRTFGTWTLLASIIRLYGAYYINEKPVYELAMWAYAVAWVHFVSEWAVFGTTRWGVPLAGPVVISTGTLVWMSTAKEFYLAQ</sequence>
<evidence type="ECO:0000256" key="10">
    <source>
        <dbReference type="ARBA" id="ARBA00023136"/>
    </source>
</evidence>
<keyword evidence="12" id="KW-0753">Steroid metabolism</keyword>
<dbReference type="AlphaFoldDB" id="A0A6A5U789"/>
<dbReference type="GO" id="GO:0030674">
    <property type="term" value="F:protein-macromolecule adaptor activity"/>
    <property type="evidence" value="ECO:0007669"/>
    <property type="project" value="TreeGrafter"/>
</dbReference>
<evidence type="ECO:0000256" key="7">
    <source>
        <dbReference type="ARBA" id="ARBA00022989"/>
    </source>
</evidence>
<keyword evidence="9" id="KW-0443">Lipid metabolism</keyword>
<protein>
    <submittedName>
        <fullName evidence="15">Ergosterol biosynthesis protein-like protein</fullName>
    </submittedName>
</protein>
<name>A0A6A5U789_9PLEO</name>
<keyword evidence="4 14" id="KW-0812">Transmembrane</keyword>
<feature type="region of interest" description="Disordered" evidence="13">
    <location>
        <begin position="51"/>
        <end position="80"/>
    </location>
</feature>
<comment type="similarity">
    <text evidence="2">Belongs to the ERG28 family.</text>
</comment>
<evidence type="ECO:0000256" key="13">
    <source>
        <dbReference type="SAM" id="MobiDB-lite"/>
    </source>
</evidence>
<evidence type="ECO:0000256" key="3">
    <source>
        <dbReference type="ARBA" id="ARBA00022516"/>
    </source>
</evidence>
<dbReference type="PANTHER" id="PTHR15451:SF19">
    <property type="entry name" value="ERGOSTEROL BIOSYNTHETIC PROTEIN 28 HOMOLOG"/>
    <property type="match status" value="1"/>
</dbReference>
<dbReference type="Pfam" id="PF03694">
    <property type="entry name" value="Erg28"/>
    <property type="match status" value="1"/>
</dbReference>
<evidence type="ECO:0000256" key="5">
    <source>
        <dbReference type="ARBA" id="ARBA00022824"/>
    </source>
</evidence>
<keyword evidence="10 14" id="KW-0472">Membrane</keyword>
<evidence type="ECO:0000256" key="4">
    <source>
        <dbReference type="ARBA" id="ARBA00022692"/>
    </source>
</evidence>
<evidence type="ECO:0000256" key="11">
    <source>
        <dbReference type="ARBA" id="ARBA00023166"/>
    </source>
</evidence>
<gene>
    <name evidence="15" type="ORF">CC80DRAFT_488863</name>
</gene>
<dbReference type="InterPro" id="IPR005352">
    <property type="entry name" value="Erg28"/>
</dbReference>
<evidence type="ECO:0000313" key="16">
    <source>
        <dbReference type="Proteomes" id="UP000800035"/>
    </source>
</evidence>
<evidence type="ECO:0000256" key="1">
    <source>
        <dbReference type="ARBA" id="ARBA00004477"/>
    </source>
</evidence>
<evidence type="ECO:0000256" key="8">
    <source>
        <dbReference type="ARBA" id="ARBA00023011"/>
    </source>
</evidence>
<evidence type="ECO:0000313" key="15">
    <source>
        <dbReference type="EMBL" id="KAF1960568.1"/>
    </source>
</evidence>
<reference evidence="15" key="1">
    <citation type="journal article" date="2020" name="Stud. Mycol.">
        <title>101 Dothideomycetes genomes: a test case for predicting lifestyles and emergence of pathogens.</title>
        <authorList>
            <person name="Haridas S."/>
            <person name="Albert R."/>
            <person name="Binder M."/>
            <person name="Bloem J."/>
            <person name="Labutti K."/>
            <person name="Salamov A."/>
            <person name="Andreopoulos B."/>
            <person name="Baker S."/>
            <person name="Barry K."/>
            <person name="Bills G."/>
            <person name="Bluhm B."/>
            <person name="Cannon C."/>
            <person name="Castanera R."/>
            <person name="Culley D."/>
            <person name="Daum C."/>
            <person name="Ezra D."/>
            <person name="Gonzalez J."/>
            <person name="Henrissat B."/>
            <person name="Kuo A."/>
            <person name="Liang C."/>
            <person name="Lipzen A."/>
            <person name="Lutzoni F."/>
            <person name="Magnuson J."/>
            <person name="Mondo S."/>
            <person name="Nolan M."/>
            <person name="Ohm R."/>
            <person name="Pangilinan J."/>
            <person name="Park H.-J."/>
            <person name="Ramirez L."/>
            <person name="Alfaro M."/>
            <person name="Sun H."/>
            <person name="Tritt A."/>
            <person name="Yoshinaga Y."/>
            <person name="Zwiers L.-H."/>
            <person name="Turgeon B."/>
            <person name="Goodwin S."/>
            <person name="Spatafora J."/>
            <person name="Crous P."/>
            <person name="Grigoriev I."/>
        </authorList>
    </citation>
    <scope>NUCLEOTIDE SEQUENCE</scope>
    <source>
        <strain evidence="15">CBS 675.92</strain>
    </source>
</reference>
<accession>A0A6A5U789</accession>
<dbReference type="OrthoDB" id="6485510at2759"/>
<keyword evidence="11" id="KW-1207">Sterol metabolism</keyword>
<evidence type="ECO:0000256" key="12">
    <source>
        <dbReference type="ARBA" id="ARBA00023221"/>
    </source>
</evidence>
<evidence type="ECO:0000256" key="9">
    <source>
        <dbReference type="ARBA" id="ARBA00023098"/>
    </source>
</evidence>
<keyword evidence="7 14" id="KW-1133">Transmembrane helix</keyword>
<dbReference type="GO" id="GO:0005789">
    <property type="term" value="C:endoplasmic reticulum membrane"/>
    <property type="evidence" value="ECO:0007669"/>
    <property type="project" value="UniProtKB-SubCell"/>
</dbReference>
<dbReference type="GO" id="GO:0016126">
    <property type="term" value="P:sterol biosynthetic process"/>
    <property type="evidence" value="ECO:0007669"/>
    <property type="project" value="UniProtKB-KW"/>
</dbReference>
<keyword evidence="16" id="KW-1185">Reference proteome</keyword>
<organism evidence="15 16">
    <name type="scientific">Byssothecium circinans</name>
    <dbReference type="NCBI Taxonomy" id="147558"/>
    <lineage>
        <taxon>Eukaryota</taxon>
        <taxon>Fungi</taxon>
        <taxon>Dikarya</taxon>
        <taxon>Ascomycota</taxon>
        <taxon>Pezizomycotina</taxon>
        <taxon>Dothideomycetes</taxon>
        <taxon>Pleosporomycetidae</taxon>
        <taxon>Pleosporales</taxon>
        <taxon>Massarineae</taxon>
        <taxon>Massarinaceae</taxon>
        <taxon>Byssothecium</taxon>
    </lineage>
</organism>
<dbReference type="Proteomes" id="UP000800035">
    <property type="component" value="Unassembled WGS sequence"/>
</dbReference>
<keyword evidence="6" id="KW-0752">Steroid biosynthesis</keyword>
<comment type="subcellular location">
    <subcellularLocation>
        <location evidence="1">Endoplasmic reticulum membrane</location>
        <topology evidence="1">Multi-pass membrane protein</topology>
    </subcellularLocation>
</comment>
<keyword evidence="8" id="KW-0756">Sterol biosynthesis</keyword>
<feature type="transmembrane region" description="Helical" evidence="14">
    <location>
        <begin position="138"/>
        <end position="156"/>
    </location>
</feature>
<evidence type="ECO:0000256" key="14">
    <source>
        <dbReference type="SAM" id="Phobius"/>
    </source>
</evidence>
<evidence type="ECO:0000256" key="6">
    <source>
        <dbReference type="ARBA" id="ARBA00022955"/>
    </source>
</evidence>
<proteinExistence type="inferred from homology"/>
<keyword evidence="5" id="KW-0256">Endoplasmic reticulum</keyword>
<feature type="compositionally biased region" description="Polar residues" evidence="13">
    <location>
        <begin position="51"/>
        <end position="61"/>
    </location>
</feature>
<evidence type="ECO:0000256" key="2">
    <source>
        <dbReference type="ARBA" id="ARBA00005377"/>
    </source>
</evidence>
<dbReference type="PANTHER" id="PTHR15451">
    <property type="entry name" value="ERGOSTEROL BIOSYNTHETIC PROTEIN 28-RELATED"/>
    <property type="match status" value="1"/>
</dbReference>
<dbReference type="EMBL" id="ML976982">
    <property type="protein sequence ID" value="KAF1960568.1"/>
    <property type="molecule type" value="Genomic_DNA"/>
</dbReference>
<feature type="transmembrane region" description="Helical" evidence="14">
    <location>
        <begin position="114"/>
        <end position="132"/>
    </location>
</feature>